<reference evidence="2 3" key="1">
    <citation type="submission" date="2015-11" db="EMBL/GenBank/DDBJ databases">
        <title>Complete genome sequencing of a biphenyl-degrading bacterium, Pseudomonas putida KF715 (=NBRC110667).</title>
        <authorList>
            <person name="Suenaga H."/>
            <person name="Fujihara N."/>
            <person name="Watanabe T."/>
            <person name="Hirose J."/>
            <person name="Kimura N."/>
            <person name="Yamazoe A."/>
            <person name="Hosoyama A."/>
            <person name="Shimodaira J."/>
            <person name="Furukawa K."/>
        </authorList>
    </citation>
    <scope>NUCLEOTIDE SEQUENCE [LARGE SCALE GENOMIC DNA]</scope>
    <source>
        <strain evidence="2 3">KF715</strain>
    </source>
</reference>
<evidence type="ECO:0000256" key="1">
    <source>
        <dbReference type="SAM" id="MobiDB-lite"/>
    </source>
</evidence>
<sequence>MRVANWWPSGNHLPRQRPWLFQQCTRGVQLMANLNDLEDFAGPLLQRLEPAGRIKLARTLAQQLRRQQQTRIASQRNPDGTPFAPRRPHKLREKVGRVKAKAKMFQKLRRANYLKASGDAKGIGVGFSGRVGRIARVHQYGLRDRIAPRGPTVQYEERQLLGVSSADLENLKDAILSHLSL</sequence>
<name>A0A1L7N604_PSEPU</name>
<dbReference type="Pfam" id="PF05069">
    <property type="entry name" value="Phage_tail_S"/>
    <property type="match status" value="1"/>
</dbReference>
<dbReference type="Proteomes" id="UP000218731">
    <property type="component" value="Chromosome 1"/>
</dbReference>
<dbReference type="EMBL" id="AP015029">
    <property type="protein sequence ID" value="BAW20856.1"/>
    <property type="molecule type" value="Genomic_DNA"/>
</dbReference>
<protein>
    <submittedName>
        <fullName evidence="2">Virion morphogenesis protein</fullName>
    </submittedName>
</protein>
<gene>
    <name evidence="2" type="ORF">KF715C_ch2830</name>
</gene>
<dbReference type="InterPro" id="IPR006522">
    <property type="entry name" value="Phage_virion_morphogenesis"/>
</dbReference>
<evidence type="ECO:0000313" key="3">
    <source>
        <dbReference type="Proteomes" id="UP000218731"/>
    </source>
</evidence>
<accession>A0A1L7N604</accession>
<proteinExistence type="predicted"/>
<dbReference type="AlphaFoldDB" id="A0A1L7N604"/>
<feature type="region of interest" description="Disordered" evidence="1">
    <location>
        <begin position="65"/>
        <end position="87"/>
    </location>
</feature>
<organism evidence="2 3">
    <name type="scientific">Pseudomonas putida</name>
    <name type="common">Arthrobacter siderocapsulatus</name>
    <dbReference type="NCBI Taxonomy" id="303"/>
    <lineage>
        <taxon>Bacteria</taxon>
        <taxon>Pseudomonadati</taxon>
        <taxon>Pseudomonadota</taxon>
        <taxon>Gammaproteobacteria</taxon>
        <taxon>Pseudomonadales</taxon>
        <taxon>Pseudomonadaceae</taxon>
        <taxon>Pseudomonas</taxon>
    </lineage>
</organism>
<evidence type="ECO:0000313" key="2">
    <source>
        <dbReference type="EMBL" id="BAW20856.1"/>
    </source>
</evidence>
<dbReference type="NCBIfam" id="TIGR01635">
    <property type="entry name" value="tail_comp_S"/>
    <property type="match status" value="1"/>
</dbReference>